<dbReference type="EMBL" id="CP053418">
    <property type="protein sequence ID" value="QJW83828.1"/>
    <property type="molecule type" value="Genomic_DNA"/>
</dbReference>
<evidence type="ECO:0000313" key="2">
    <source>
        <dbReference type="Proteomes" id="UP000500826"/>
    </source>
</evidence>
<reference evidence="1 2" key="1">
    <citation type="submission" date="2020-05" db="EMBL/GenBank/DDBJ databases">
        <title>Ramlibacter rhizophilus sp. nov., isolated from rhizosphere soil of national flower Mugunghwa from South Korea.</title>
        <authorList>
            <person name="Zheng-Fei Y."/>
            <person name="Huan T."/>
        </authorList>
    </citation>
    <scope>NUCLEOTIDE SEQUENCE [LARGE SCALE GENOMIC DNA]</scope>
    <source>
        <strain evidence="1 2">H242</strain>
    </source>
</reference>
<evidence type="ECO:0000313" key="1">
    <source>
        <dbReference type="EMBL" id="QJW83828.1"/>
    </source>
</evidence>
<reference evidence="1 2" key="2">
    <citation type="submission" date="2020-05" db="EMBL/GenBank/DDBJ databases">
        <authorList>
            <person name="Khan S.A."/>
            <person name="Jeon C.O."/>
            <person name="Chun B.H."/>
        </authorList>
    </citation>
    <scope>NUCLEOTIDE SEQUENCE [LARGE SCALE GENOMIC DNA]</scope>
    <source>
        <strain evidence="1 2">H242</strain>
    </source>
</reference>
<protein>
    <submittedName>
        <fullName evidence="1">Uncharacterized protein</fullName>
    </submittedName>
</protein>
<keyword evidence="2" id="KW-1185">Reference proteome</keyword>
<name>A0ABX6P395_9BURK</name>
<gene>
    <name evidence="1" type="ORF">HK414_06885</name>
</gene>
<proteinExistence type="predicted"/>
<accession>A0ABX6P395</accession>
<sequence>MTAPNFMRASPKPVRTPIWRICDSVCATGTLASASGISTERTVSSLRAQRFW</sequence>
<organism evidence="1 2">
    <name type="scientific">Ramlibacter terrae</name>
    <dbReference type="NCBI Taxonomy" id="2732511"/>
    <lineage>
        <taxon>Bacteria</taxon>
        <taxon>Pseudomonadati</taxon>
        <taxon>Pseudomonadota</taxon>
        <taxon>Betaproteobacteria</taxon>
        <taxon>Burkholderiales</taxon>
        <taxon>Comamonadaceae</taxon>
        <taxon>Ramlibacter</taxon>
    </lineage>
</organism>
<dbReference type="Proteomes" id="UP000500826">
    <property type="component" value="Chromosome"/>
</dbReference>